<dbReference type="InterPro" id="IPR045857">
    <property type="entry name" value="O16G_dom_2"/>
</dbReference>
<dbReference type="InterPro" id="IPR006047">
    <property type="entry name" value="GH13_cat_dom"/>
</dbReference>
<gene>
    <name evidence="5" type="primary">treZ_1</name>
    <name evidence="5" type="ORF">HAPAU_28810</name>
</gene>
<proteinExistence type="inferred from homology"/>
<dbReference type="PANTHER" id="PTHR10357">
    <property type="entry name" value="ALPHA-AMYLASE FAMILY MEMBER"/>
    <property type="match status" value="1"/>
</dbReference>
<dbReference type="CDD" id="cd11333">
    <property type="entry name" value="AmyAc_SI_OligoGlu_DGase"/>
    <property type="match status" value="1"/>
</dbReference>
<dbReference type="Gene3D" id="3.90.400.10">
    <property type="entry name" value="Oligo-1,6-glucosidase, Domain 2"/>
    <property type="match status" value="1"/>
</dbReference>
<feature type="domain" description="Glycosyl hydrolase family 13 catalytic" evidence="4">
    <location>
        <begin position="31"/>
        <end position="448"/>
    </location>
</feature>
<evidence type="ECO:0000259" key="4">
    <source>
        <dbReference type="SMART" id="SM00642"/>
    </source>
</evidence>
<dbReference type="InterPro" id="IPR013780">
    <property type="entry name" value="Glyco_hydro_b"/>
</dbReference>
<evidence type="ECO:0000256" key="2">
    <source>
        <dbReference type="ARBA" id="ARBA00022801"/>
    </source>
</evidence>
<comment type="caution">
    <text evidence="5">The sequence shown here is derived from an EMBL/GenBank/DDBJ whole genome shotgun (WGS) entry which is preliminary data.</text>
</comment>
<dbReference type="EC" id="3.2.1.141" evidence="5"/>
<dbReference type="Gene3D" id="3.20.20.80">
    <property type="entry name" value="Glycosidases"/>
    <property type="match status" value="1"/>
</dbReference>
<sequence>MGTLLSGLALPTGVNESDIERRWWKEAVVYQIYPRSFNDTDGDGVGDILGITEKVGYLDSLGIDAVWLNPVYASPDADNGYDVSDYRAIHPDFGTMDDWEELLDELHARDIRLIMDLVVNHTSDEHEWFVRSRDEDPEYDGFYWWREGVDAESVDWESEEGPAGEAPPNGWRSIFGGPAWAYDDGREKWYLHLFDRKQPDLYWPNEAVRESVYEMMEWWLEKGIDGFRLDAIAHIGKSGGLATDLDAPLNGTMKYAGNAPQVHEYLAEMNEALFDRELLTVGEVGTPTIPDEDARAYLDPDRDGLSMLTHFEHVNIDQQGAIYEPGEWTLSELKAVIDRWDGLIEEEGWVAQYLSNHDHPRQVSRFGSEAYRRESAKLLGTLVHTLRGTPFVYQGEELGMTNYPWTSLAEFEDVATRNPVERAIERGEIGSFEAVREAVAGASRDNARTPVQWTDGEHAGFSDGEPWIAVNPDKETINAERAREDPESVWHYYRELIALRSEEAVSDTLVYGEYDQLTPDHESLWAYTRTLDEERLLVALNFDDDPTAIGFPSEDLDTRATLEVLLANYEVNGTTVSDLLDDTLRPCEARVYRVA</sequence>
<accession>A0A151ABX4</accession>
<dbReference type="RefSeq" id="WP_066383840.1">
    <property type="nucleotide sequence ID" value="NZ_LTAZ01000008.1"/>
</dbReference>
<dbReference type="OrthoDB" id="34423at2157"/>
<dbReference type="GO" id="GO:0033942">
    <property type="term" value="F:4-alpha-D-(1-&gt;4)-alpha-D-glucanotrehalose trehalohydrolase activity"/>
    <property type="evidence" value="ECO:0007669"/>
    <property type="project" value="UniProtKB-EC"/>
</dbReference>
<evidence type="ECO:0000256" key="3">
    <source>
        <dbReference type="ARBA" id="ARBA00023295"/>
    </source>
</evidence>
<evidence type="ECO:0000313" key="6">
    <source>
        <dbReference type="Proteomes" id="UP000075321"/>
    </source>
</evidence>
<dbReference type="GO" id="GO:0009313">
    <property type="term" value="P:oligosaccharide catabolic process"/>
    <property type="evidence" value="ECO:0007669"/>
    <property type="project" value="TreeGrafter"/>
</dbReference>
<dbReference type="SUPFAM" id="SSF51011">
    <property type="entry name" value="Glycosyl hydrolase domain"/>
    <property type="match status" value="1"/>
</dbReference>
<dbReference type="SMART" id="SM00642">
    <property type="entry name" value="Aamy"/>
    <property type="match status" value="1"/>
</dbReference>
<dbReference type="Gene3D" id="2.60.40.1180">
    <property type="entry name" value="Golgi alpha-mannosidase II"/>
    <property type="match status" value="1"/>
</dbReference>
<dbReference type="InterPro" id="IPR017853">
    <property type="entry name" value="GH"/>
</dbReference>
<dbReference type="PANTHER" id="PTHR10357:SF179">
    <property type="entry name" value="NEUTRAL AND BASIC AMINO ACID TRANSPORT PROTEIN RBAT"/>
    <property type="match status" value="1"/>
</dbReference>
<dbReference type="Pfam" id="PF00128">
    <property type="entry name" value="Alpha-amylase"/>
    <property type="match status" value="1"/>
</dbReference>
<name>A0A151ABX4_9EURY</name>
<dbReference type="Proteomes" id="UP000075321">
    <property type="component" value="Unassembled WGS sequence"/>
</dbReference>
<keyword evidence="6" id="KW-1185">Reference proteome</keyword>
<comment type="similarity">
    <text evidence="1">Belongs to the glycosyl hydrolase 13 family.</text>
</comment>
<dbReference type="EMBL" id="LTAZ01000008">
    <property type="protein sequence ID" value="KYH25060.1"/>
    <property type="molecule type" value="Genomic_DNA"/>
</dbReference>
<evidence type="ECO:0000256" key="1">
    <source>
        <dbReference type="ARBA" id="ARBA00008061"/>
    </source>
</evidence>
<reference evidence="5 6" key="1">
    <citation type="submission" date="2016-02" db="EMBL/GenBank/DDBJ databases">
        <title>Genome sequence of Halalkalicoccus paucihalophilus DSM 24557.</title>
        <authorList>
            <person name="Poehlein A."/>
            <person name="Daniel R."/>
        </authorList>
    </citation>
    <scope>NUCLEOTIDE SEQUENCE [LARGE SCALE GENOMIC DNA]</scope>
    <source>
        <strain evidence="5 6">DSM 24557</strain>
    </source>
</reference>
<organism evidence="5 6">
    <name type="scientific">Halalkalicoccus paucihalophilus</name>
    <dbReference type="NCBI Taxonomy" id="1008153"/>
    <lineage>
        <taxon>Archaea</taxon>
        <taxon>Methanobacteriati</taxon>
        <taxon>Methanobacteriota</taxon>
        <taxon>Stenosarchaea group</taxon>
        <taxon>Halobacteria</taxon>
        <taxon>Halobacteriales</taxon>
        <taxon>Halococcaceae</taxon>
        <taxon>Halalkalicoccus</taxon>
    </lineage>
</organism>
<dbReference type="GO" id="GO:0004556">
    <property type="term" value="F:alpha-amylase activity"/>
    <property type="evidence" value="ECO:0007669"/>
    <property type="project" value="TreeGrafter"/>
</dbReference>
<dbReference type="PATRIC" id="fig|1008153.3.peg.2956"/>
<dbReference type="FunFam" id="3.20.20.80:FF:000064">
    <property type="entry name" value="Oligo-1,6-glucosidase"/>
    <property type="match status" value="1"/>
</dbReference>
<evidence type="ECO:0000313" key="5">
    <source>
        <dbReference type="EMBL" id="KYH25060.1"/>
    </source>
</evidence>
<dbReference type="SUPFAM" id="SSF51445">
    <property type="entry name" value="(Trans)glycosidases"/>
    <property type="match status" value="1"/>
</dbReference>
<dbReference type="AlphaFoldDB" id="A0A151ABX4"/>
<keyword evidence="3 5" id="KW-0326">Glycosidase</keyword>
<keyword evidence="2 5" id="KW-0378">Hydrolase</keyword>
<protein>
    <submittedName>
        <fullName evidence="5">Malto-oligosyltrehalose trehalohydrolase</fullName>
        <ecNumber evidence="5">3.2.1.141</ecNumber>
    </submittedName>
</protein>